<accession>A0A1W1VRM7</accession>
<dbReference type="Proteomes" id="UP000192731">
    <property type="component" value="Unassembled WGS sequence"/>
</dbReference>
<dbReference type="STRING" id="656914.SAMN00017405_1444"/>
<proteinExistence type="predicted"/>
<gene>
    <name evidence="2" type="ORF">SAMN00017405_1444</name>
</gene>
<name>A0A1W1VRM7_DESTI</name>
<keyword evidence="3" id="KW-1185">Reference proteome</keyword>
<keyword evidence="1" id="KW-1133">Transmembrane helix</keyword>
<reference evidence="2 3" key="1">
    <citation type="submission" date="2017-04" db="EMBL/GenBank/DDBJ databases">
        <authorList>
            <person name="Afonso C.L."/>
            <person name="Miller P.J."/>
            <person name="Scott M.A."/>
            <person name="Spackman E."/>
            <person name="Goraichik I."/>
            <person name="Dimitrov K.M."/>
            <person name="Suarez D.L."/>
            <person name="Swayne D.E."/>
        </authorList>
    </citation>
    <scope>NUCLEOTIDE SEQUENCE [LARGE SCALE GENOMIC DNA]</scope>
    <source>
        <strain evidence="2 3">DSM 11270</strain>
    </source>
</reference>
<dbReference type="AlphaFoldDB" id="A0A1W1VRM7"/>
<evidence type="ECO:0000256" key="1">
    <source>
        <dbReference type="SAM" id="Phobius"/>
    </source>
</evidence>
<evidence type="ECO:0000313" key="3">
    <source>
        <dbReference type="Proteomes" id="UP000192731"/>
    </source>
</evidence>
<evidence type="ECO:0000313" key="2">
    <source>
        <dbReference type="EMBL" id="SMB96025.1"/>
    </source>
</evidence>
<organism evidence="2 3">
    <name type="scientific">Desulfonispora thiosulfatigenes DSM 11270</name>
    <dbReference type="NCBI Taxonomy" id="656914"/>
    <lineage>
        <taxon>Bacteria</taxon>
        <taxon>Bacillati</taxon>
        <taxon>Bacillota</taxon>
        <taxon>Clostridia</taxon>
        <taxon>Eubacteriales</taxon>
        <taxon>Peptococcaceae</taxon>
        <taxon>Desulfonispora</taxon>
    </lineage>
</organism>
<keyword evidence="1" id="KW-0812">Transmembrane</keyword>
<feature type="transmembrane region" description="Helical" evidence="1">
    <location>
        <begin position="6"/>
        <end position="24"/>
    </location>
</feature>
<sequence length="45" mass="5159">MRTLQIKGEFFTPFICFFLYLLLYNKNDIISAYLGGNLGLIIGLN</sequence>
<dbReference type="EMBL" id="FWWT01000023">
    <property type="protein sequence ID" value="SMB96025.1"/>
    <property type="molecule type" value="Genomic_DNA"/>
</dbReference>
<keyword evidence="1" id="KW-0472">Membrane</keyword>
<protein>
    <submittedName>
        <fullName evidence="2">Uncharacterized protein</fullName>
    </submittedName>
</protein>